<keyword evidence="6" id="KW-1185">Reference proteome</keyword>
<gene>
    <name evidence="5" type="primary">pdxA</name>
    <name evidence="5" type="ORF">GCM10011333_29630</name>
</gene>
<dbReference type="GO" id="GO:0016491">
    <property type="term" value="F:oxidoreductase activity"/>
    <property type="evidence" value="ECO:0007669"/>
    <property type="project" value="UniProtKB-KW"/>
</dbReference>
<evidence type="ECO:0000256" key="1">
    <source>
        <dbReference type="ARBA" id="ARBA00009464"/>
    </source>
</evidence>
<protein>
    <submittedName>
        <fullName evidence="5">4-hydroxythreonine-4-phosphate dehydrogenase</fullName>
    </submittedName>
</protein>
<evidence type="ECO:0000256" key="3">
    <source>
        <dbReference type="ARBA" id="ARBA00023002"/>
    </source>
</evidence>
<evidence type="ECO:0000256" key="4">
    <source>
        <dbReference type="ARBA" id="ARBA00023027"/>
    </source>
</evidence>
<dbReference type="SUPFAM" id="SSF53659">
    <property type="entry name" value="Isocitrate/Isopropylmalate dehydrogenase-like"/>
    <property type="match status" value="1"/>
</dbReference>
<dbReference type="PANTHER" id="PTHR30004:SF6">
    <property type="entry name" value="D-THREONATE 4-PHOSPHATE DEHYDROGENASE"/>
    <property type="match status" value="1"/>
</dbReference>
<dbReference type="EMBL" id="BMFY01000015">
    <property type="protein sequence ID" value="GGA24666.1"/>
    <property type="molecule type" value="Genomic_DNA"/>
</dbReference>
<accession>A0A8J2U0I1</accession>
<evidence type="ECO:0000313" key="5">
    <source>
        <dbReference type="EMBL" id="GGA24666.1"/>
    </source>
</evidence>
<keyword evidence="4" id="KW-0520">NAD</keyword>
<dbReference type="Gene3D" id="3.40.718.10">
    <property type="entry name" value="Isopropylmalate Dehydrogenase"/>
    <property type="match status" value="1"/>
</dbReference>
<evidence type="ECO:0000313" key="6">
    <source>
        <dbReference type="Proteomes" id="UP000616114"/>
    </source>
</evidence>
<dbReference type="RefSeq" id="WP_188551672.1">
    <property type="nucleotide sequence ID" value="NZ_BMFY01000015.1"/>
</dbReference>
<comment type="similarity">
    <text evidence="1">Belongs to the PdxA family. PdxA2 subfamily.</text>
</comment>
<keyword evidence="3" id="KW-0560">Oxidoreductase</keyword>
<sequence length="346" mass="36259">MTKPTLAVTLGDAAGIGPEIAAKTLLRHPGLRERAVPVVIGDADAMRRGARFAGLDPEAVRVIESPRQASNDPELIELVQTGPSLGDVPVGELSAAAGDGAYRFVVESCRLAREGEVDGIVTPPLNKAAMHAGGHKFPGHTELLAHEFGVRNYSLVLSAGELYVFHLTTHVSLQQAIEGVTAERADAVLRLVGAFARSAGKPEAAIGLCGLNPHAGENGLFGHQDAQILAPAVERARKAGINAHGPIAADALIPQAVKGRWDFVIACYHDQGHAPFKAVYGDDGVNITVGLPVVRVSVDHGTAFDIAGKGIAREASLVLAVERAAELAPDWNLVWQAAQESEQMLG</sequence>
<name>A0A8J2U0I1_9MICO</name>
<proteinExistence type="inferred from homology"/>
<dbReference type="Pfam" id="PF04166">
    <property type="entry name" value="PdxA"/>
    <property type="match status" value="1"/>
</dbReference>
<dbReference type="Proteomes" id="UP000616114">
    <property type="component" value="Unassembled WGS sequence"/>
</dbReference>
<dbReference type="InterPro" id="IPR005255">
    <property type="entry name" value="PdxA_fam"/>
</dbReference>
<comment type="caution">
    <text evidence="5">The sequence shown here is derived from an EMBL/GenBank/DDBJ whole genome shotgun (WGS) entry which is preliminary data.</text>
</comment>
<reference evidence="5" key="1">
    <citation type="journal article" date="2014" name="Int. J. Syst. Evol. Microbiol.">
        <title>Complete genome sequence of Corynebacterium casei LMG S-19264T (=DSM 44701T), isolated from a smear-ripened cheese.</title>
        <authorList>
            <consortium name="US DOE Joint Genome Institute (JGI-PGF)"/>
            <person name="Walter F."/>
            <person name="Albersmeier A."/>
            <person name="Kalinowski J."/>
            <person name="Ruckert C."/>
        </authorList>
    </citation>
    <scope>NUCLEOTIDE SEQUENCE</scope>
    <source>
        <strain evidence="5">CGMCC 1.12785</strain>
    </source>
</reference>
<organism evidence="5 6">
    <name type="scientific">Sediminivirga luteola</name>
    <dbReference type="NCBI Taxonomy" id="1774748"/>
    <lineage>
        <taxon>Bacteria</taxon>
        <taxon>Bacillati</taxon>
        <taxon>Actinomycetota</taxon>
        <taxon>Actinomycetes</taxon>
        <taxon>Micrococcales</taxon>
        <taxon>Brevibacteriaceae</taxon>
        <taxon>Sediminivirga</taxon>
    </lineage>
</organism>
<dbReference type="NCBIfam" id="TIGR00557">
    <property type="entry name" value="pdxA"/>
    <property type="match status" value="1"/>
</dbReference>
<evidence type="ECO:0000256" key="2">
    <source>
        <dbReference type="ARBA" id="ARBA00022723"/>
    </source>
</evidence>
<reference evidence="5" key="2">
    <citation type="submission" date="2020-09" db="EMBL/GenBank/DDBJ databases">
        <authorList>
            <person name="Sun Q."/>
            <person name="Zhou Y."/>
        </authorList>
    </citation>
    <scope>NUCLEOTIDE SEQUENCE</scope>
    <source>
        <strain evidence="5">CGMCC 1.12785</strain>
    </source>
</reference>
<keyword evidence="2" id="KW-0479">Metal-binding</keyword>
<dbReference type="GO" id="GO:0051287">
    <property type="term" value="F:NAD binding"/>
    <property type="evidence" value="ECO:0007669"/>
    <property type="project" value="InterPro"/>
</dbReference>
<dbReference type="AlphaFoldDB" id="A0A8J2U0I1"/>
<dbReference type="GO" id="GO:0046872">
    <property type="term" value="F:metal ion binding"/>
    <property type="evidence" value="ECO:0007669"/>
    <property type="project" value="UniProtKB-KW"/>
</dbReference>
<dbReference type="PANTHER" id="PTHR30004">
    <property type="entry name" value="4-HYDROXYTHREONINE-4-PHOSPHATE DEHYDROGENASE"/>
    <property type="match status" value="1"/>
</dbReference>